<dbReference type="Proteomes" id="UP000027222">
    <property type="component" value="Unassembled WGS sequence"/>
</dbReference>
<organism evidence="2 3">
    <name type="scientific">Galerina marginata (strain CBS 339.88)</name>
    <dbReference type="NCBI Taxonomy" id="685588"/>
    <lineage>
        <taxon>Eukaryota</taxon>
        <taxon>Fungi</taxon>
        <taxon>Dikarya</taxon>
        <taxon>Basidiomycota</taxon>
        <taxon>Agaricomycotina</taxon>
        <taxon>Agaricomycetes</taxon>
        <taxon>Agaricomycetidae</taxon>
        <taxon>Agaricales</taxon>
        <taxon>Agaricineae</taxon>
        <taxon>Strophariaceae</taxon>
        <taxon>Galerina</taxon>
    </lineage>
</organism>
<evidence type="ECO:0000313" key="3">
    <source>
        <dbReference type="Proteomes" id="UP000027222"/>
    </source>
</evidence>
<feature type="compositionally biased region" description="Polar residues" evidence="1">
    <location>
        <begin position="159"/>
        <end position="168"/>
    </location>
</feature>
<reference evidence="3" key="1">
    <citation type="journal article" date="2014" name="Proc. Natl. Acad. Sci. U.S.A.">
        <title>Extensive sampling of basidiomycete genomes demonstrates inadequacy of the white-rot/brown-rot paradigm for wood decay fungi.</title>
        <authorList>
            <person name="Riley R."/>
            <person name="Salamov A.A."/>
            <person name="Brown D.W."/>
            <person name="Nagy L.G."/>
            <person name="Floudas D."/>
            <person name="Held B.W."/>
            <person name="Levasseur A."/>
            <person name="Lombard V."/>
            <person name="Morin E."/>
            <person name="Otillar R."/>
            <person name="Lindquist E.A."/>
            <person name="Sun H."/>
            <person name="LaButti K.M."/>
            <person name="Schmutz J."/>
            <person name="Jabbour D."/>
            <person name="Luo H."/>
            <person name="Baker S.E."/>
            <person name="Pisabarro A.G."/>
            <person name="Walton J.D."/>
            <person name="Blanchette R.A."/>
            <person name="Henrissat B."/>
            <person name="Martin F."/>
            <person name="Cullen D."/>
            <person name="Hibbett D.S."/>
            <person name="Grigoriev I.V."/>
        </authorList>
    </citation>
    <scope>NUCLEOTIDE SEQUENCE [LARGE SCALE GENOMIC DNA]</scope>
    <source>
        <strain evidence="3">CBS 339.88</strain>
    </source>
</reference>
<feature type="compositionally biased region" description="Low complexity" evidence="1">
    <location>
        <begin position="173"/>
        <end position="184"/>
    </location>
</feature>
<evidence type="ECO:0000313" key="2">
    <source>
        <dbReference type="EMBL" id="KDR78422.1"/>
    </source>
</evidence>
<feature type="compositionally biased region" description="Pro residues" evidence="1">
    <location>
        <begin position="10"/>
        <end position="22"/>
    </location>
</feature>
<protein>
    <submittedName>
        <fullName evidence="2">Uncharacterized protein</fullName>
    </submittedName>
</protein>
<dbReference type="EMBL" id="KL142374">
    <property type="protein sequence ID" value="KDR78422.1"/>
    <property type="molecule type" value="Genomic_DNA"/>
</dbReference>
<evidence type="ECO:0000256" key="1">
    <source>
        <dbReference type="SAM" id="MobiDB-lite"/>
    </source>
</evidence>
<feature type="region of interest" description="Disordered" evidence="1">
    <location>
        <begin position="1"/>
        <end position="26"/>
    </location>
</feature>
<feature type="region of interest" description="Disordered" evidence="1">
    <location>
        <begin position="157"/>
        <end position="184"/>
    </location>
</feature>
<gene>
    <name evidence="2" type="ORF">GALMADRAFT_1249381</name>
</gene>
<name>A0A067T7U1_GALM3</name>
<proteinExistence type="predicted"/>
<dbReference type="AlphaFoldDB" id="A0A067T7U1"/>
<sequence>MIIFDSDFWPPLPPTRPPPKQARPPRSCCCLQSRSRSCWTRCTGNPFSTIKSPVTPLLPRLRRHLLRHLRIGMLMHKRSGNDTSNRRRLSYSIRTTRTSRPMVFYRPMQLSSGTSSCSIPGPGLSFGLSGFNLGVDIGVGMDMFYIGFGKWLGAGGSGSDTEGSNDSSPLLGPTSPSRSRPVSPTTLVVGLSSRLASALG</sequence>
<accession>A0A067T7U1</accession>
<dbReference type="HOGENOM" id="CLU_1366347_0_0_1"/>
<keyword evidence="3" id="KW-1185">Reference proteome</keyword>